<reference evidence="1" key="1">
    <citation type="journal article" date="2020" name="Stud. Mycol.">
        <title>101 Dothideomycetes genomes: a test case for predicting lifestyles and emergence of pathogens.</title>
        <authorList>
            <person name="Haridas S."/>
            <person name="Albert R."/>
            <person name="Binder M."/>
            <person name="Bloem J."/>
            <person name="Labutti K."/>
            <person name="Salamov A."/>
            <person name="Andreopoulos B."/>
            <person name="Baker S."/>
            <person name="Barry K."/>
            <person name="Bills G."/>
            <person name="Bluhm B."/>
            <person name="Cannon C."/>
            <person name="Castanera R."/>
            <person name="Culley D."/>
            <person name="Daum C."/>
            <person name="Ezra D."/>
            <person name="Gonzalez J."/>
            <person name="Henrissat B."/>
            <person name="Kuo A."/>
            <person name="Liang C."/>
            <person name="Lipzen A."/>
            <person name="Lutzoni F."/>
            <person name="Magnuson J."/>
            <person name="Mondo S."/>
            <person name="Nolan M."/>
            <person name="Ohm R."/>
            <person name="Pangilinan J."/>
            <person name="Park H.-J."/>
            <person name="Ramirez L."/>
            <person name="Alfaro M."/>
            <person name="Sun H."/>
            <person name="Tritt A."/>
            <person name="Yoshinaga Y."/>
            <person name="Zwiers L.-H."/>
            <person name="Turgeon B."/>
            <person name="Goodwin S."/>
            <person name="Spatafora J."/>
            <person name="Crous P."/>
            <person name="Grigoriev I."/>
        </authorList>
    </citation>
    <scope>NUCLEOTIDE SEQUENCE</scope>
    <source>
        <strain evidence="1">CBS 269.34</strain>
    </source>
</reference>
<dbReference type="AlphaFoldDB" id="A0A6A6Q9F7"/>
<gene>
    <name evidence="1" type="ORF">BU16DRAFT_545267</name>
</gene>
<evidence type="ECO:0008006" key="3">
    <source>
        <dbReference type="Google" id="ProtNLM"/>
    </source>
</evidence>
<proteinExistence type="predicted"/>
<evidence type="ECO:0000313" key="2">
    <source>
        <dbReference type="Proteomes" id="UP000799750"/>
    </source>
</evidence>
<dbReference type="Proteomes" id="UP000799750">
    <property type="component" value="Unassembled WGS sequence"/>
</dbReference>
<dbReference type="EMBL" id="MU004202">
    <property type="protein sequence ID" value="KAF2488606.1"/>
    <property type="molecule type" value="Genomic_DNA"/>
</dbReference>
<keyword evidence="2" id="KW-1185">Reference proteome</keyword>
<dbReference type="InterPro" id="IPR011009">
    <property type="entry name" value="Kinase-like_dom_sf"/>
</dbReference>
<sequence>MPSTTPTLRRLASSPELYREYSTATILENKEDQWPYIVGNFISLRIREGLIPAQKHHIVKAEIIKCFLPFTMSPVLLVRLHYPALDLKGDFILKLYDRHFSCDFRQQSRDPYWDPELERKYQRYVLEDGDAASKLLERMEGFESLWPGEDDFEEDEEWDDAQNELYYQNVIRRLYKQESEVYRRTKDMHGIDVPRCIATVELLEYNMSRYTSETETSKFYDCPGILLQYIKGFALHELYEGDPGVPRETWQYICEDAVRIVNAISAHDICNDDVNVRNSIVAWDPITEKYKVRMIDFGHITFKRPGESDRDFREKRAHTDEEGAIGLIMESRLKEERGGGFVYTPSEESKLLKYDFMGEHGPRI</sequence>
<accession>A0A6A6Q9F7</accession>
<evidence type="ECO:0000313" key="1">
    <source>
        <dbReference type="EMBL" id="KAF2488606.1"/>
    </source>
</evidence>
<organism evidence="1 2">
    <name type="scientific">Lophium mytilinum</name>
    <dbReference type="NCBI Taxonomy" id="390894"/>
    <lineage>
        <taxon>Eukaryota</taxon>
        <taxon>Fungi</taxon>
        <taxon>Dikarya</taxon>
        <taxon>Ascomycota</taxon>
        <taxon>Pezizomycotina</taxon>
        <taxon>Dothideomycetes</taxon>
        <taxon>Pleosporomycetidae</taxon>
        <taxon>Mytilinidiales</taxon>
        <taxon>Mytilinidiaceae</taxon>
        <taxon>Lophium</taxon>
    </lineage>
</organism>
<dbReference type="SUPFAM" id="SSF56112">
    <property type="entry name" value="Protein kinase-like (PK-like)"/>
    <property type="match status" value="1"/>
</dbReference>
<protein>
    <recommendedName>
        <fullName evidence="3">Protein kinase domain-containing protein</fullName>
    </recommendedName>
</protein>
<dbReference type="OrthoDB" id="3861138at2759"/>
<name>A0A6A6Q9F7_9PEZI</name>